<proteinExistence type="predicted"/>
<organism evidence="2">
    <name type="scientific">uncultured Microvirga sp</name>
    <dbReference type="NCBI Taxonomy" id="412392"/>
    <lineage>
        <taxon>Bacteria</taxon>
        <taxon>Pseudomonadati</taxon>
        <taxon>Pseudomonadota</taxon>
        <taxon>Alphaproteobacteria</taxon>
        <taxon>Hyphomicrobiales</taxon>
        <taxon>Methylobacteriaceae</taxon>
        <taxon>Microvirga</taxon>
        <taxon>environmental samples</taxon>
    </lineage>
</organism>
<dbReference type="InterPro" id="IPR018648">
    <property type="entry name" value="DUF2076"/>
</dbReference>
<evidence type="ECO:0000313" key="2">
    <source>
        <dbReference type="EMBL" id="CAA9354084.1"/>
    </source>
</evidence>
<dbReference type="Pfam" id="PF09849">
    <property type="entry name" value="DUF2076"/>
    <property type="match status" value="1"/>
</dbReference>
<accession>A0A6J4MAA7</accession>
<protein>
    <recommendedName>
        <fullName evidence="3">DUF2076 domain-containing protein</fullName>
    </recommendedName>
</protein>
<evidence type="ECO:0000256" key="1">
    <source>
        <dbReference type="SAM" id="MobiDB-lite"/>
    </source>
</evidence>
<gene>
    <name evidence="2" type="ORF">AVDCRST_MAG90-2621</name>
</gene>
<feature type="region of interest" description="Disordered" evidence="1">
    <location>
        <begin position="84"/>
        <end position="132"/>
    </location>
</feature>
<dbReference type="AlphaFoldDB" id="A0A6J4MAA7"/>
<sequence length="200" mass="20321">MDTNDRQAIEALFEKLGQAERSDRANPRDPEAEALIRERMTRQTGAAYYMAQTIVVQEHALHAAHERIEDLQRELSSRPAAGGFLASLFGGGQPPSSAHHAPRDGSPAGPGSRWNSPAGPGENAGPMSGAAGRFAPGHRGFLAGAAQTAMGVAGGVVLGGLIGGALSAGAGGSEQPPGVQQAAAEPRGSEEDLGLNSEAA</sequence>
<feature type="region of interest" description="Disordered" evidence="1">
    <location>
        <begin position="165"/>
        <end position="200"/>
    </location>
</feature>
<evidence type="ECO:0008006" key="3">
    <source>
        <dbReference type="Google" id="ProtNLM"/>
    </source>
</evidence>
<reference evidence="2" key="1">
    <citation type="submission" date="2020-02" db="EMBL/GenBank/DDBJ databases">
        <authorList>
            <person name="Meier V. D."/>
        </authorList>
    </citation>
    <scope>NUCLEOTIDE SEQUENCE</scope>
    <source>
        <strain evidence="2">AVDCRST_MAG90</strain>
    </source>
</reference>
<name>A0A6J4MAA7_9HYPH</name>
<dbReference type="EMBL" id="CADCUC010000523">
    <property type="protein sequence ID" value="CAA9354084.1"/>
    <property type="molecule type" value="Genomic_DNA"/>
</dbReference>